<dbReference type="EMBL" id="KV426178">
    <property type="protein sequence ID" value="KZV85729.1"/>
    <property type="molecule type" value="Genomic_DNA"/>
</dbReference>
<dbReference type="PROSITE" id="PS51186">
    <property type="entry name" value="GNAT"/>
    <property type="match status" value="1"/>
</dbReference>
<keyword evidence="3" id="KW-1185">Reference proteome</keyword>
<evidence type="ECO:0000259" key="1">
    <source>
        <dbReference type="PROSITE" id="PS51186"/>
    </source>
</evidence>
<accession>A0A165ZUQ7</accession>
<evidence type="ECO:0000313" key="3">
    <source>
        <dbReference type="Proteomes" id="UP000077266"/>
    </source>
</evidence>
<dbReference type="PANTHER" id="PTHR42791:SF1">
    <property type="entry name" value="N-ACETYLTRANSFERASE DOMAIN-CONTAINING PROTEIN"/>
    <property type="match status" value="1"/>
</dbReference>
<dbReference type="GO" id="GO:0016747">
    <property type="term" value="F:acyltransferase activity, transferring groups other than amino-acyl groups"/>
    <property type="evidence" value="ECO:0007669"/>
    <property type="project" value="InterPro"/>
</dbReference>
<organism evidence="2 3">
    <name type="scientific">Exidia glandulosa HHB12029</name>
    <dbReference type="NCBI Taxonomy" id="1314781"/>
    <lineage>
        <taxon>Eukaryota</taxon>
        <taxon>Fungi</taxon>
        <taxon>Dikarya</taxon>
        <taxon>Basidiomycota</taxon>
        <taxon>Agaricomycotina</taxon>
        <taxon>Agaricomycetes</taxon>
        <taxon>Auriculariales</taxon>
        <taxon>Exidiaceae</taxon>
        <taxon>Exidia</taxon>
    </lineage>
</organism>
<dbReference type="SUPFAM" id="SSF55729">
    <property type="entry name" value="Acyl-CoA N-acyltransferases (Nat)"/>
    <property type="match status" value="1"/>
</dbReference>
<dbReference type="InParanoid" id="A0A165ZUQ7"/>
<gene>
    <name evidence="2" type="ORF">EXIGLDRAFT_841250</name>
</gene>
<dbReference type="STRING" id="1314781.A0A165ZUQ7"/>
<dbReference type="PANTHER" id="PTHR42791">
    <property type="entry name" value="GNAT FAMILY ACETYLTRANSFERASE"/>
    <property type="match status" value="1"/>
</dbReference>
<evidence type="ECO:0000313" key="2">
    <source>
        <dbReference type="EMBL" id="KZV85729.1"/>
    </source>
</evidence>
<reference evidence="2 3" key="1">
    <citation type="journal article" date="2016" name="Mol. Biol. Evol.">
        <title>Comparative Genomics of Early-Diverging Mushroom-Forming Fungi Provides Insights into the Origins of Lignocellulose Decay Capabilities.</title>
        <authorList>
            <person name="Nagy L.G."/>
            <person name="Riley R."/>
            <person name="Tritt A."/>
            <person name="Adam C."/>
            <person name="Daum C."/>
            <person name="Floudas D."/>
            <person name="Sun H."/>
            <person name="Yadav J.S."/>
            <person name="Pangilinan J."/>
            <person name="Larsson K.H."/>
            <person name="Matsuura K."/>
            <person name="Barry K."/>
            <person name="Labutti K."/>
            <person name="Kuo R."/>
            <person name="Ohm R.A."/>
            <person name="Bhattacharya S.S."/>
            <person name="Shirouzu T."/>
            <person name="Yoshinaga Y."/>
            <person name="Martin F.M."/>
            <person name="Grigoriev I.V."/>
            <person name="Hibbett D.S."/>
        </authorList>
    </citation>
    <scope>NUCLEOTIDE SEQUENCE [LARGE SCALE GENOMIC DNA]</scope>
    <source>
        <strain evidence="2 3">HHB12029</strain>
    </source>
</reference>
<dbReference type="InterPro" id="IPR000182">
    <property type="entry name" value="GNAT_dom"/>
</dbReference>
<dbReference type="Proteomes" id="UP000077266">
    <property type="component" value="Unassembled WGS sequence"/>
</dbReference>
<name>A0A165ZUQ7_EXIGL</name>
<protein>
    <recommendedName>
        <fullName evidence="1">N-acetyltransferase domain-containing protein</fullName>
    </recommendedName>
</protein>
<dbReference type="InterPro" id="IPR052523">
    <property type="entry name" value="Trichothecene_AcTrans"/>
</dbReference>
<proteinExistence type="predicted"/>
<dbReference type="InterPro" id="IPR016181">
    <property type="entry name" value="Acyl_CoA_acyltransferase"/>
</dbReference>
<dbReference type="Gene3D" id="3.40.630.30">
    <property type="match status" value="1"/>
</dbReference>
<dbReference type="Pfam" id="PF13508">
    <property type="entry name" value="Acetyltransf_7"/>
    <property type="match status" value="1"/>
</dbReference>
<dbReference type="CDD" id="cd04301">
    <property type="entry name" value="NAT_SF"/>
    <property type="match status" value="1"/>
</dbReference>
<sequence length="220" mass="24375">MEYRIELVQSPSDDVIERIVDVLHEAFAFKYFIGSLGDSELSKALLKTHVTAALVEDAGEIYVARSGPDADGSDIVAVAVWFGPVCAYLGTDAQREAGWNDLYKQMDQVYKDWWDYFLPFYDEYTTQALGPGVKLSGFHLQVIGVHPSHRRRGIAAALFRAVEKKAEARGVCSCLETVGSFAVPIYRSLGYDVKEPVPLRSAKDPTATAPLYCFIKPFAP</sequence>
<dbReference type="AlphaFoldDB" id="A0A165ZUQ7"/>
<dbReference type="OrthoDB" id="2744543at2759"/>
<feature type="domain" description="N-acetyltransferase" evidence="1">
    <location>
        <begin position="73"/>
        <end position="216"/>
    </location>
</feature>